<dbReference type="GO" id="GO:0046872">
    <property type="term" value="F:metal ion binding"/>
    <property type="evidence" value="ECO:0007669"/>
    <property type="project" value="UniProtKB-KW"/>
</dbReference>
<dbReference type="InterPro" id="IPR041492">
    <property type="entry name" value="HAD_2"/>
</dbReference>
<dbReference type="PANTHER" id="PTHR18901:SF38">
    <property type="entry name" value="PSEUDOURIDINE-5'-PHOSPHATASE"/>
    <property type="match status" value="1"/>
</dbReference>
<dbReference type="SFLD" id="SFLDS00003">
    <property type="entry name" value="Haloacid_Dehalogenase"/>
    <property type="match status" value="1"/>
</dbReference>
<dbReference type="FunFam" id="3.40.50.1000:FF:000036">
    <property type="entry name" value="HAD family hydrolase"/>
    <property type="match status" value="1"/>
</dbReference>
<evidence type="ECO:0000256" key="3">
    <source>
        <dbReference type="ARBA" id="ARBA00022801"/>
    </source>
</evidence>
<accession>A0A0V8JA51</accession>
<dbReference type="InterPro" id="IPR023198">
    <property type="entry name" value="PGP-like_dom2"/>
</dbReference>
<dbReference type="PANTHER" id="PTHR18901">
    <property type="entry name" value="2-DEOXYGLUCOSE-6-PHOSPHATE PHOSPHATASE 2"/>
    <property type="match status" value="1"/>
</dbReference>
<dbReference type="SFLD" id="SFLDG01129">
    <property type="entry name" value="C1.5:_HAD__Beta-PGM__Phosphata"/>
    <property type="match status" value="1"/>
</dbReference>
<dbReference type="NCBIfam" id="TIGR01509">
    <property type="entry name" value="HAD-SF-IA-v3"/>
    <property type="match status" value="1"/>
</dbReference>
<evidence type="ECO:0000313" key="5">
    <source>
        <dbReference type="Proteomes" id="UP000054099"/>
    </source>
</evidence>
<gene>
    <name evidence="4" type="ORF">AS030_00145</name>
</gene>
<comment type="caution">
    <text evidence="4">The sequence shown here is derived from an EMBL/GenBank/DDBJ whole genome shotgun (WGS) entry which is preliminary data.</text>
</comment>
<evidence type="ECO:0000256" key="2">
    <source>
        <dbReference type="ARBA" id="ARBA00022723"/>
    </source>
</evidence>
<dbReference type="CDD" id="cd16423">
    <property type="entry name" value="HAD_BPGM-like"/>
    <property type="match status" value="1"/>
</dbReference>
<dbReference type="InterPro" id="IPR006439">
    <property type="entry name" value="HAD-SF_hydro_IA"/>
</dbReference>
<evidence type="ECO:0000256" key="1">
    <source>
        <dbReference type="ARBA" id="ARBA00006171"/>
    </source>
</evidence>
<keyword evidence="5" id="KW-1185">Reference proteome</keyword>
<dbReference type="Gene3D" id="3.40.50.1000">
    <property type="entry name" value="HAD superfamily/HAD-like"/>
    <property type="match status" value="1"/>
</dbReference>
<dbReference type="InterPro" id="IPR036412">
    <property type="entry name" value="HAD-like_sf"/>
</dbReference>
<organism evidence="4 5">
    <name type="scientific">Fictibacillus enclensis</name>
    <dbReference type="NCBI Taxonomy" id="1017270"/>
    <lineage>
        <taxon>Bacteria</taxon>
        <taxon>Bacillati</taxon>
        <taxon>Bacillota</taxon>
        <taxon>Bacilli</taxon>
        <taxon>Bacillales</taxon>
        <taxon>Fictibacillaceae</taxon>
        <taxon>Fictibacillus</taxon>
    </lineage>
</organism>
<evidence type="ECO:0000313" key="4">
    <source>
        <dbReference type="EMBL" id="KSU84022.1"/>
    </source>
</evidence>
<protein>
    <recommendedName>
        <fullName evidence="6">HAD family hydrolase</fullName>
    </recommendedName>
</protein>
<dbReference type="Pfam" id="PF13419">
    <property type="entry name" value="HAD_2"/>
    <property type="match status" value="1"/>
</dbReference>
<name>A0A0V8JA51_9BACL</name>
<keyword evidence="2" id="KW-0479">Metal-binding</keyword>
<reference evidence="4 5" key="1">
    <citation type="journal article" date="2014" name="Antonie Van Leeuwenhoek">
        <title>Fictibacillus enclensis sp. nov., isolated from marine sediment.</title>
        <authorList>
            <person name="Dastager S.G."/>
            <person name="Mawlankar R."/>
            <person name="Srinivasan K."/>
            <person name="Tang S.K."/>
            <person name="Lee J.C."/>
            <person name="Ramana V.V."/>
            <person name="Shouche Y.S."/>
        </authorList>
    </citation>
    <scope>NUCLEOTIDE SEQUENCE [LARGE SCALE GENOMIC DNA]</scope>
    <source>
        <strain evidence="4 5">NIO-1003</strain>
    </source>
</reference>
<dbReference type="AlphaFoldDB" id="A0A0V8JA51"/>
<dbReference type="OrthoDB" id="9797743at2"/>
<dbReference type="EMBL" id="LNQN01000001">
    <property type="protein sequence ID" value="KSU84022.1"/>
    <property type="molecule type" value="Genomic_DNA"/>
</dbReference>
<dbReference type="RefSeq" id="WP_061967042.1">
    <property type="nucleotide sequence ID" value="NZ_FMAV01000001.1"/>
</dbReference>
<dbReference type="Proteomes" id="UP000054099">
    <property type="component" value="Unassembled WGS sequence"/>
</dbReference>
<keyword evidence="3" id="KW-0378">Hydrolase</keyword>
<evidence type="ECO:0008006" key="6">
    <source>
        <dbReference type="Google" id="ProtNLM"/>
    </source>
</evidence>
<proteinExistence type="inferred from homology"/>
<dbReference type="GO" id="GO:0016787">
    <property type="term" value="F:hydrolase activity"/>
    <property type="evidence" value="ECO:0007669"/>
    <property type="project" value="UniProtKB-KW"/>
</dbReference>
<sequence length="217" mass="24189">MIKAVVFDFDGLILDSETSVYLAIQEIFSEHSSHMPLEVWQQCIGTKDFLDPFEYLEEQIGEKVDREGLRAMHHERVVAMLDGTSALPGVEDYLEAAKELGLKIGLATSSSRAWVTGYLEKLNLLPYFDCIKTSDDVEHVKPNPALYREAVKCLGVKPEEAIAFEDSANGAIAAKEAGLYCVVIPNEVTKGLVFGDVDHQMETMAELQFKELLRKFG</sequence>
<dbReference type="InterPro" id="IPR023214">
    <property type="entry name" value="HAD_sf"/>
</dbReference>
<dbReference type="SUPFAM" id="SSF56784">
    <property type="entry name" value="HAD-like"/>
    <property type="match status" value="1"/>
</dbReference>
<dbReference type="Gene3D" id="1.10.150.240">
    <property type="entry name" value="Putative phosphatase, domain 2"/>
    <property type="match status" value="1"/>
</dbReference>
<comment type="similarity">
    <text evidence="1">Belongs to the HAD-like hydrolase superfamily. CbbY/CbbZ/Gph/YieH family.</text>
</comment>